<dbReference type="GO" id="GO:0000703">
    <property type="term" value="F:oxidized pyrimidine nucleobase lesion DNA N-glycosylase activity"/>
    <property type="evidence" value="ECO:0007669"/>
    <property type="project" value="TreeGrafter"/>
</dbReference>
<evidence type="ECO:0000256" key="6">
    <source>
        <dbReference type="ARBA" id="ARBA00023295"/>
    </source>
</evidence>
<dbReference type="GO" id="GO:0016829">
    <property type="term" value="F:lyase activity"/>
    <property type="evidence" value="ECO:0007669"/>
    <property type="project" value="UniProtKB-KW"/>
</dbReference>
<evidence type="ECO:0000256" key="1">
    <source>
        <dbReference type="ARBA" id="ARBA00008343"/>
    </source>
</evidence>
<keyword evidence="8" id="KW-1185">Reference proteome</keyword>
<dbReference type="Proteomes" id="UP001418222">
    <property type="component" value="Unassembled WGS sequence"/>
</dbReference>
<dbReference type="AlphaFoldDB" id="A0AAP0BQN3"/>
<dbReference type="GO" id="GO:0006289">
    <property type="term" value="P:nucleotide-excision repair"/>
    <property type="evidence" value="ECO:0007669"/>
    <property type="project" value="TreeGrafter"/>
</dbReference>
<dbReference type="GO" id="GO:0042644">
    <property type="term" value="C:chloroplast nucleoid"/>
    <property type="evidence" value="ECO:0007669"/>
    <property type="project" value="TreeGrafter"/>
</dbReference>
<comment type="similarity">
    <text evidence="1">Belongs to the Nth/MutY family.</text>
</comment>
<dbReference type="GO" id="GO:0006285">
    <property type="term" value="P:base-excision repair, AP site formation"/>
    <property type="evidence" value="ECO:0007669"/>
    <property type="project" value="TreeGrafter"/>
</dbReference>
<dbReference type="EMBL" id="JBBWWQ010000005">
    <property type="protein sequence ID" value="KAK8946715.1"/>
    <property type="molecule type" value="Genomic_DNA"/>
</dbReference>
<dbReference type="SUPFAM" id="SSF48150">
    <property type="entry name" value="DNA-glycosylase"/>
    <property type="match status" value="1"/>
</dbReference>
<sequence length="98" mass="11300">MKKVTEVCLPEYDGEIPHSLNVLLSLPGIGPKMVYLVLNVAWNNSHRICVDTLVNHISNRLGWVAQPGGVKKTRSPEETRISLHKWLRKEEWDPINFW</sequence>
<comment type="caution">
    <text evidence="7">The sequence shown here is derived from an EMBL/GenBank/DDBJ whole genome shotgun (WGS) entry which is preliminary data.</text>
</comment>
<evidence type="ECO:0000256" key="3">
    <source>
        <dbReference type="ARBA" id="ARBA00022801"/>
    </source>
</evidence>
<keyword evidence="3" id="KW-0378">Hydrolase</keyword>
<evidence type="ECO:0000256" key="5">
    <source>
        <dbReference type="ARBA" id="ARBA00023239"/>
    </source>
</evidence>
<keyword evidence="2" id="KW-0227">DNA damage</keyword>
<dbReference type="Gene3D" id="1.10.1670.10">
    <property type="entry name" value="Helix-hairpin-Helix base-excision DNA repair enzymes (C-terminal)"/>
    <property type="match status" value="1"/>
</dbReference>
<evidence type="ECO:0000256" key="2">
    <source>
        <dbReference type="ARBA" id="ARBA00022763"/>
    </source>
</evidence>
<dbReference type="PANTHER" id="PTHR43286">
    <property type="entry name" value="ENDONUCLEASE III-LIKE PROTEIN 1"/>
    <property type="match status" value="1"/>
</dbReference>
<keyword evidence="5" id="KW-0456">Lyase</keyword>
<dbReference type="Gene3D" id="1.10.340.30">
    <property type="entry name" value="Hypothetical protein, domain 2"/>
    <property type="match status" value="1"/>
</dbReference>
<evidence type="ECO:0000313" key="8">
    <source>
        <dbReference type="Proteomes" id="UP001418222"/>
    </source>
</evidence>
<protein>
    <recommendedName>
        <fullName evidence="9">HhH-GPD domain-containing protein</fullName>
    </recommendedName>
</protein>
<evidence type="ECO:0000256" key="4">
    <source>
        <dbReference type="ARBA" id="ARBA00023204"/>
    </source>
</evidence>
<organism evidence="7 8">
    <name type="scientific">Platanthera zijinensis</name>
    <dbReference type="NCBI Taxonomy" id="2320716"/>
    <lineage>
        <taxon>Eukaryota</taxon>
        <taxon>Viridiplantae</taxon>
        <taxon>Streptophyta</taxon>
        <taxon>Embryophyta</taxon>
        <taxon>Tracheophyta</taxon>
        <taxon>Spermatophyta</taxon>
        <taxon>Magnoliopsida</taxon>
        <taxon>Liliopsida</taxon>
        <taxon>Asparagales</taxon>
        <taxon>Orchidaceae</taxon>
        <taxon>Orchidoideae</taxon>
        <taxon>Orchideae</taxon>
        <taxon>Orchidinae</taxon>
        <taxon>Platanthera</taxon>
    </lineage>
</organism>
<keyword evidence="6" id="KW-0326">Glycosidase</keyword>
<name>A0AAP0BQN3_9ASPA</name>
<dbReference type="InterPro" id="IPR011257">
    <property type="entry name" value="DNA_glycosylase"/>
</dbReference>
<proteinExistence type="inferred from homology"/>
<keyword evidence="4" id="KW-0234">DNA repair</keyword>
<dbReference type="GO" id="GO:0003906">
    <property type="term" value="F:DNA-(apurinic or apyrimidinic site) endonuclease activity"/>
    <property type="evidence" value="ECO:0007669"/>
    <property type="project" value="TreeGrafter"/>
</dbReference>
<gene>
    <name evidence="7" type="ORF">KSP39_PZI007304</name>
</gene>
<evidence type="ECO:0008006" key="9">
    <source>
        <dbReference type="Google" id="ProtNLM"/>
    </source>
</evidence>
<dbReference type="InterPro" id="IPR023170">
    <property type="entry name" value="HhH_base_excis_C"/>
</dbReference>
<dbReference type="GO" id="GO:0003677">
    <property type="term" value="F:DNA binding"/>
    <property type="evidence" value="ECO:0007669"/>
    <property type="project" value="InterPro"/>
</dbReference>
<dbReference type="PANTHER" id="PTHR43286:SF1">
    <property type="entry name" value="ENDONUCLEASE III-LIKE PROTEIN 1"/>
    <property type="match status" value="1"/>
</dbReference>
<accession>A0AAP0BQN3</accession>
<reference evidence="7 8" key="1">
    <citation type="journal article" date="2022" name="Nat. Plants">
        <title>Genomes of leafy and leafless Platanthera orchids illuminate the evolution of mycoheterotrophy.</title>
        <authorList>
            <person name="Li M.H."/>
            <person name="Liu K.W."/>
            <person name="Li Z."/>
            <person name="Lu H.C."/>
            <person name="Ye Q.L."/>
            <person name="Zhang D."/>
            <person name="Wang J.Y."/>
            <person name="Li Y.F."/>
            <person name="Zhong Z.M."/>
            <person name="Liu X."/>
            <person name="Yu X."/>
            <person name="Liu D.K."/>
            <person name="Tu X.D."/>
            <person name="Liu B."/>
            <person name="Hao Y."/>
            <person name="Liao X.Y."/>
            <person name="Jiang Y.T."/>
            <person name="Sun W.H."/>
            <person name="Chen J."/>
            <person name="Chen Y.Q."/>
            <person name="Ai Y."/>
            <person name="Zhai J.W."/>
            <person name="Wu S.S."/>
            <person name="Zhou Z."/>
            <person name="Hsiao Y.Y."/>
            <person name="Wu W.L."/>
            <person name="Chen Y.Y."/>
            <person name="Lin Y.F."/>
            <person name="Hsu J.L."/>
            <person name="Li C.Y."/>
            <person name="Wang Z.W."/>
            <person name="Zhao X."/>
            <person name="Zhong W.Y."/>
            <person name="Ma X.K."/>
            <person name="Ma L."/>
            <person name="Huang J."/>
            <person name="Chen G.Z."/>
            <person name="Huang M.Z."/>
            <person name="Huang L."/>
            <person name="Peng D.H."/>
            <person name="Luo Y.B."/>
            <person name="Zou S.Q."/>
            <person name="Chen S.P."/>
            <person name="Lan S."/>
            <person name="Tsai W.C."/>
            <person name="Van de Peer Y."/>
            <person name="Liu Z.J."/>
        </authorList>
    </citation>
    <scope>NUCLEOTIDE SEQUENCE [LARGE SCALE GENOMIC DNA]</scope>
    <source>
        <strain evidence="7">Lor287</strain>
    </source>
</reference>
<evidence type="ECO:0000313" key="7">
    <source>
        <dbReference type="EMBL" id="KAK8946715.1"/>
    </source>
</evidence>
<dbReference type="InterPro" id="IPR000445">
    <property type="entry name" value="HhH_motif"/>
</dbReference>
<dbReference type="GO" id="GO:0005634">
    <property type="term" value="C:nucleus"/>
    <property type="evidence" value="ECO:0007669"/>
    <property type="project" value="TreeGrafter"/>
</dbReference>
<dbReference type="Pfam" id="PF00633">
    <property type="entry name" value="HHH"/>
    <property type="match status" value="1"/>
</dbReference>